<dbReference type="SMART" id="SM00025">
    <property type="entry name" value="Pumilio"/>
    <property type="match status" value="2"/>
</dbReference>
<feature type="domain" description="PUM-HD" evidence="3">
    <location>
        <begin position="1"/>
        <end position="99"/>
    </location>
</feature>
<dbReference type="GO" id="GO:0003729">
    <property type="term" value="F:mRNA binding"/>
    <property type="evidence" value="ECO:0007669"/>
    <property type="project" value="TreeGrafter"/>
</dbReference>
<accession>A0A0D2LJ24</accession>
<dbReference type="Pfam" id="PF00806">
    <property type="entry name" value="PUF"/>
    <property type="match status" value="2"/>
</dbReference>
<gene>
    <name evidence="4" type="ORF">MNEG_15969</name>
</gene>
<sequence length="99" mass="10950">MGHYGELSMQKFSSNVVEKCLKLGGLVELRQDVIREVMVSPLLPRLLQDSYGNYVVQSALAVSSGQLHQDLVEAIRPYVASLRGTPHGKRILQKMNGKA</sequence>
<keyword evidence="5" id="KW-1185">Reference proteome</keyword>
<evidence type="ECO:0000313" key="4">
    <source>
        <dbReference type="EMBL" id="KIY91994.1"/>
    </source>
</evidence>
<organism evidence="4 5">
    <name type="scientific">Monoraphidium neglectum</name>
    <dbReference type="NCBI Taxonomy" id="145388"/>
    <lineage>
        <taxon>Eukaryota</taxon>
        <taxon>Viridiplantae</taxon>
        <taxon>Chlorophyta</taxon>
        <taxon>core chlorophytes</taxon>
        <taxon>Chlorophyceae</taxon>
        <taxon>CS clade</taxon>
        <taxon>Sphaeropleales</taxon>
        <taxon>Selenastraceae</taxon>
        <taxon>Monoraphidium</taxon>
    </lineage>
</organism>
<evidence type="ECO:0000313" key="5">
    <source>
        <dbReference type="Proteomes" id="UP000054498"/>
    </source>
</evidence>
<feature type="repeat" description="Pumilio" evidence="2">
    <location>
        <begin position="36"/>
        <end position="73"/>
    </location>
</feature>
<reference evidence="4 5" key="1">
    <citation type="journal article" date="2013" name="BMC Genomics">
        <title>Reconstruction of the lipid metabolism for the microalga Monoraphidium neglectum from its genome sequence reveals characteristics suitable for biofuel production.</title>
        <authorList>
            <person name="Bogen C."/>
            <person name="Al-Dilaimi A."/>
            <person name="Albersmeier A."/>
            <person name="Wichmann J."/>
            <person name="Grundmann M."/>
            <person name="Rupp O."/>
            <person name="Lauersen K.J."/>
            <person name="Blifernez-Klassen O."/>
            <person name="Kalinowski J."/>
            <person name="Goesmann A."/>
            <person name="Mussgnug J.H."/>
            <person name="Kruse O."/>
        </authorList>
    </citation>
    <scope>NUCLEOTIDE SEQUENCE [LARGE SCALE GENOMIC DNA]</scope>
    <source>
        <strain evidence="4 5">SAG 48.87</strain>
    </source>
</reference>
<name>A0A0D2LJ24_9CHLO</name>
<dbReference type="PROSITE" id="PS50302">
    <property type="entry name" value="PUM"/>
    <property type="match status" value="1"/>
</dbReference>
<dbReference type="GeneID" id="25733682"/>
<dbReference type="PANTHER" id="PTHR12537">
    <property type="entry name" value="RNA BINDING PROTEIN PUMILIO-RELATED"/>
    <property type="match status" value="1"/>
</dbReference>
<dbReference type="STRING" id="145388.A0A0D2LJ24"/>
<dbReference type="GO" id="GO:0010608">
    <property type="term" value="P:post-transcriptional regulation of gene expression"/>
    <property type="evidence" value="ECO:0007669"/>
    <property type="project" value="TreeGrafter"/>
</dbReference>
<dbReference type="PANTHER" id="PTHR12537:SF13">
    <property type="entry name" value="PUMILIO HOMOLOGY DOMAIN FAMILY MEMBER 4"/>
    <property type="match status" value="1"/>
</dbReference>
<evidence type="ECO:0000256" key="2">
    <source>
        <dbReference type="PROSITE-ProRule" id="PRU00317"/>
    </source>
</evidence>
<dbReference type="AlphaFoldDB" id="A0A0D2LJ24"/>
<dbReference type="Gene3D" id="1.25.10.10">
    <property type="entry name" value="Leucine-rich Repeat Variant"/>
    <property type="match status" value="1"/>
</dbReference>
<dbReference type="PROSITE" id="PS50303">
    <property type="entry name" value="PUM_HD"/>
    <property type="match status" value="1"/>
</dbReference>
<protein>
    <recommendedName>
        <fullName evidence="3">PUM-HD domain-containing protein</fullName>
    </recommendedName>
</protein>
<evidence type="ECO:0000256" key="1">
    <source>
        <dbReference type="ARBA" id="ARBA00022737"/>
    </source>
</evidence>
<dbReference type="GO" id="GO:0005737">
    <property type="term" value="C:cytoplasm"/>
    <property type="evidence" value="ECO:0007669"/>
    <property type="project" value="TreeGrafter"/>
</dbReference>
<dbReference type="EMBL" id="KK106059">
    <property type="protein sequence ID" value="KIY91994.1"/>
    <property type="molecule type" value="Genomic_DNA"/>
</dbReference>
<keyword evidence="1" id="KW-0677">Repeat</keyword>
<dbReference type="Proteomes" id="UP000054498">
    <property type="component" value="Unassembled WGS sequence"/>
</dbReference>
<dbReference type="InterPro" id="IPR033133">
    <property type="entry name" value="PUM-HD"/>
</dbReference>
<dbReference type="InterPro" id="IPR011989">
    <property type="entry name" value="ARM-like"/>
</dbReference>
<dbReference type="RefSeq" id="XP_013891014.1">
    <property type="nucleotide sequence ID" value="XM_014035560.1"/>
</dbReference>
<dbReference type="InterPro" id="IPR016024">
    <property type="entry name" value="ARM-type_fold"/>
</dbReference>
<dbReference type="KEGG" id="mng:MNEG_15969"/>
<evidence type="ECO:0000259" key="3">
    <source>
        <dbReference type="PROSITE" id="PS50303"/>
    </source>
</evidence>
<dbReference type="InterPro" id="IPR001313">
    <property type="entry name" value="Pumilio_RNA-bd_rpt"/>
</dbReference>
<dbReference type="OrthoDB" id="668540at2759"/>
<proteinExistence type="predicted"/>
<dbReference type="SUPFAM" id="SSF48371">
    <property type="entry name" value="ARM repeat"/>
    <property type="match status" value="1"/>
</dbReference>